<dbReference type="SUPFAM" id="SSF52317">
    <property type="entry name" value="Class I glutamine amidotransferase-like"/>
    <property type="match status" value="1"/>
</dbReference>
<comment type="domain">
    <text evidence="9">Comprises of two domains. The C-terminal domain contains the binding site for glutamine and catalyzes the hydrolysis of this substrate to glutamate and ammonia. The N-terminal domain is anticipated to bind ATP and hydrogenobyrinate and catalyzes the ultimate synthesis of the diamide product. The ammonia produced via the glutaminase domain is probably translocated to the adjacent domain via a molecular tunnel, where it reacts with an activated intermediate.</text>
</comment>
<dbReference type="InterPro" id="IPR029062">
    <property type="entry name" value="Class_I_gatase-like"/>
</dbReference>
<evidence type="ECO:0000256" key="6">
    <source>
        <dbReference type="ARBA" id="ARBA00022840"/>
    </source>
</evidence>
<gene>
    <name evidence="9" type="primary">cobB</name>
    <name evidence="12" type="ORF">KQ248_12775</name>
</gene>
<feature type="domain" description="CobB/CobQ-like glutamine amidotransferase" evidence="11">
    <location>
        <begin position="240"/>
        <end position="421"/>
    </location>
</feature>
<dbReference type="Pfam" id="PF01656">
    <property type="entry name" value="CbiA"/>
    <property type="match status" value="1"/>
</dbReference>
<sequence length="431" mass="46413">MNTPHDCPALLIAAPASGQGKTTVTAGLARLHTRQGKRVRVFKCGPDFLDPMVLARASGHPVYQLDLWMVGEAESRRLLWEAARDADLILIEGVMGLFDGTPSAADLARQFGVPVLAVVDGSSMAQTFGALAHGLASYQPDLPFAGVLANRVGSSRHGEILRDCLPKQIGWFGALPRGDSVGLPSRHLGLVQAQELADLDARLDAAADALAASADCRMPTAISFPPPAPETLPKLLSGVRIGVARDAAFSFVYQANLDLLQALGAELLFFSPLRFARLPAVDSLYLPGGYPELHMRALSRNRTMAEAIRAHHEAGKPTLAECGGMLYLLDGLTGQDGVRESMLGLMPGEATMQKRYTAMALQEVQLPEGRLRGHTFHHSSLESPMQPLARGECPNYKRTAEAVYRQDRLTASYIHFYMPSDPFAAAAMLSP</sequence>
<dbReference type="Gene3D" id="3.40.50.880">
    <property type="match status" value="1"/>
</dbReference>
<name>A0ABX8IP04_9GAMM</name>
<organism evidence="12 13">
    <name type="scientific">Stutzerimonas zhaodongensis</name>
    <dbReference type="NCBI Taxonomy" id="1176257"/>
    <lineage>
        <taxon>Bacteria</taxon>
        <taxon>Pseudomonadati</taxon>
        <taxon>Pseudomonadota</taxon>
        <taxon>Gammaproteobacteria</taxon>
        <taxon>Pseudomonadales</taxon>
        <taxon>Pseudomonadaceae</taxon>
        <taxon>Stutzerimonas</taxon>
    </lineage>
</organism>
<evidence type="ECO:0000313" key="13">
    <source>
        <dbReference type="Proteomes" id="UP000683436"/>
    </source>
</evidence>
<evidence type="ECO:0000256" key="1">
    <source>
        <dbReference type="ARBA" id="ARBA00001946"/>
    </source>
</evidence>
<proteinExistence type="inferred from homology"/>
<comment type="similarity">
    <text evidence="9">Belongs to the CobB/CbiA family.</text>
</comment>
<comment type="similarity">
    <text evidence="2">Belongs to the CobB/CobQ family. CobQ subfamily.</text>
</comment>
<evidence type="ECO:0000256" key="9">
    <source>
        <dbReference type="HAMAP-Rule" id="MF_00027"/>
    </source>
</evidence>
<dbReference type="CDD" id="cd05388">
    <property type="entry name" value="CobB_N"/>
    <property type="match status" value="1"/>
</dbReference>
<reference evidence="12 13" key="1">
    <citation type="submission" date="2021-06" db="EMBL/GenBank/DDBJ databases">
        <title>Microbial metabolic specificity influences pelagic lipid remineralization.</title>
        <authorList>
            <person name="Behrendt L."/>
            <person name="Hunter J.E."/>
            <person name="Alcolombri U."/>
            <person name="Smriga S."/>
            <person name="Mincer T."/>
            <person name="Lowenstein D.P."/>
            <person name="Peaudecerf F.J."/>
            <person name="Fernandez V.I."/>
            <person name="Fredricks H."/>
            <person name="Almblad H."/>
            <person name="Harrison J.J."/>
            <person name="Stocker R."/>
            <person name="Van Mooy B.A.S."/>
        </authorList>
    </citation>
    <scope>NUCLEOTIDE SEQUENCE [LARGE SCALE GENOMIC DNA]</scope>
    <source>
        <strain evidence="12 13">A252</strain>
    </source>
</reference>
<keyword evidence="3 9" id="KW-0169">Cobalamin biosynthesis</keyword>
<keyword evidence="8 9" id="KW-0315">Glutamine amidotransferase</keyword>
<dbReference type="EC" id="6.3.5.9" evidence="9"/>
<dbReference type="EMBL" id="CP076683">
    <property type="protein sequence ID" value="QWV15440.1"/>
    <property type="molecule type" value="Genomic_DNA"/>
</dbReference>
<comment type="pathway">
    <text evidence="9">Cofactor biosynthesis; adenosylcobalamin biosynthesis; cob(II)yrinate a,c-diamide from precorrin-2 (aerobic route): step 9/10.</text>
</comment>
<keyword evidence="4 9" id="KW-0436">Ligase</keyword>
<accession>A0ABX8IP04</accession>
<keyword evidence="7 9" id="KW-0460">Magnesium</keyword>
<dbReference type="RefSeq" id="WP_127839633.1">
    <property type="nucleotide sequence ID" value="NZ_CP076683.1"/>
</dbReference>
<dbReference type="Proteomes" id="UP000683436">
    <property type="component" value="Chromosome"/>
</dbReference>
<dbReference type="HAMAP" id="MF_00027">
    <property type="entry name" value="CobB_CbiA"/>
    <property type="match status" value="1"/>
</dbReference>
<dbReference type="SUPFAM" id="SSF52540">
    <property type="entry name" value="P-loop containing nucleoside triphosphate hydrolases"/>
    <property type="match status" value="1"/>
</dbReference>
<evidence type="ECO:0000313" key="12">
    <source>
        <dbReference type="EMBL" id="QWV15440.1"/>
    </source>
</evidence>
<evidence type="ECO:0000259" key="11">
    <source>
        <dbReference type="Pfam" id="PF07685"/>
    </source>
</evidence>
<dbReference type="InterPro" id="IPR011698">
    <property type="entry name" value="GATase_3"/>
</dbReference>
<comment type="catalytic activity">
    <reaction evidence="9">
        <text>hydrogenobyrinate + 2 L-glutamine + 2 ATP + 2 H2O = hydrogenobyrinate a,c-diamide + 2 L-glutamate + 2 ADP + 2 phosphate + 2 H(+)</text>
        <dbReference type="Rhea" id="RHEA:12544"/>
        <dbReference type="ChEBI" id="CHEBI:15377"/>
        <dbReference type="ChEBI" id="CHEBI:15378"/>
        <dbReference type="ChEBI" id="CHEBI:29985"/>
        <dbReference type="ChEBI" id="CHEBI:30616"/>
        <dbReference type="ChEBI" id="CHEBI:43474"/>
        <dbReference type="ChEBI" id="CHEBI:58359"/>
        <dbReference type="ChEBI" id="CHEBI:77873"/>
        <dbReference type="ChEBI" id="CHEBI:77874"/>
        <dbReference type="ChEBI" id="CHEBI:456216"/>
        <dbReference type="EC" id="6.3.5.9"/>
    </reaction>
</comment>
<feature type="active site" description="Nucleophile" evidence="9">
    <location>
        <position position="322"/>
    </location>
</feature>
<dbReference type="PROSITE" id="PS51274">
    <property type="entry name" value="GATASE_COBBQ"/>
    <property type="match status" value="1"/>
</dbReference>
<keyword evidence="13" id="KW-1185">Reference proteome</keyword>
<dbReference type="InterPro" id="IPR002586">
    <property type="entry name" value="CobQ/CobB/MinD/ParA_Nub-bd_dom"/>
</dbReference>
<dbReference type="NCBIfam" id="NF002204">
    <property type="entry name" value="PRK01077.1"/>
    <property type="match status" value="1"/>
</dbReference>
<dbReference type="InterPro" id="IPR027417">
    <property type="entry name" value="P-loop_NTPase"/>
</dbReference>
<comment type="function">
    <text evidence="9">Catalyzes the ATP-dependent amidation of the two carboxylate groups at positions a and c of hydrogenobyrinate, using either L-glutamine or ammonia as the nitrogen source.</text>
</comment>
<dbReference type="Pfam" id="PF07685">
    <property type="entry name" value="GATase_3"/>
    <property type="match status" value="1"/>
</dbReference>
<evidence type="ECO:0000256" key="8">
    <source>
        <dbReference type="ARBA" id="ARBA00022962"/>
    </source>
</evidence>
<dbReference type="CDD" id="cd03130">
    <property type="entry name" value="GATase1_CobB"/>
    <property type="match status" value="1"/>
</dbReference>
<feature type="domain" description="CobQ/CobB/MinD/ParA nucleotide binding" evidence="10">
    <location>
        <begin position="11"/>
        <end position="181"/>
    </location>
</feature>
<dbReference type="Gene3D" id="3.40.50.300">
    <property type="entry name" value="P-loop containing nucleotide triphosphate hydrolases"/>
    <property type="match status" value="1"/>
</dbReference>
<evidence type="ECO:0000256" key="3">
    <source>
        <dbReference type="ARBA" id="ARBA00022573"/>
    </source>
</evidence>
<comment type="cofactor">
    <cofactor evidence="1 9">
        <name>Mg(2+)</name>
        <dbReference type="ChEBI" id="CHEBI:18420"/>
    </cofactor>
</comment>
<evidence type="ECO:0000259" key="10">
    <source>
        <dbReference type="Pfam" id="PF01656"/>
    </source>
</evidence>
<dbReference type="NCBIfam" id="TIGR00379">
    <property type="entry name" value="cobB"/>
    <property type="match status" value="1"/>
</dbReference>
<evidence type="ECO:0000256" key="2">
    <source>
        <dbReference type="ARBA" id="ARBA00006205"/>
    </source>
</evidence>
<dbReference type="InterPro" id="IPR004484">
    <property type="entry name" value="CbiA/CobB_synth"/>
</dbReference>
<dbReference type="PANTHER" id="PTHR43873">
    <property type="entry name" value="COBYRINATE A,C-DIAMIDE SYNTHASE"/>
    <property type="match status" value="1"/>
</dbReference>
<evidence type="ECO:0000256" key="5">
    <source>
        <dbReference type="ARBA" id="ARBA00022741"/>
    </source>
</evidence>
<protein>
    <recommendedName>
        <fullName evidence="9">Hydrogenobyrinate a,c-diamide synthase</fullName>
        <ecNumber evidence="9">6.3.5.9</ecNumber>
    </recommendedName>
    <alternativeName>
        <fullName evidence="9">Hydrogenobyrinic acid a,c-diamide synthase</fullName>
    </alternativeName>
</protein>
<evidence type="ECO:0000256" key="7">
    <source>
        <dbReference type="ARBA" id="ARBA00022842"/>
    </source>
</evidence>
<keyword evidence="5 9" id="KW-0547">Nucleotide-binding</keyword>
<evidence type="ECO:0000256" key="4">
    <source>
        <dbReference type="ARBA" id="ARBA00022598"/>
    </source>
</evidence>
<feature type="site" description="Increases nucleophilicity of active site Cys" evidence="9">
    <location>
        <position position="415"/>
    </location>
</feature>
<keyword evidence="6 9" id="KW-0067">ATP-binding</keyword>
<dbReference type="PANTHER" id="PTHR43873:SF1">
    <property type="entry name" value="COBYRINATE A,C-DIAMIDE SYNTHASE"/>
    <property type="match status" value="1"/>
</dbReference>
<comment type="miscellaneous">
    <text evidence="9">The a and c carboxylates of hydrogenobyrinate are activated for nucleophilic attack via formation of a phosphorylated intermediate by ATP. CobB catalyzes first the amidation of the c-carboxylate, and then that of the a-carboxylate.</text>
</comment>